<protein>
    <recommendedName>
        <fullName evidence="3">F-box domain-containing protein</fullName>
    </recommendedName>
</protein>
<gene>
    <name evidence="1" type="ORF">BT96DRAFT_393873</name>
</gene>
<dbReference type="EMBL" id="ML769689">
    <property type="protein sequence ID" value="KAE9389609.1"/>
    <property type="molecule type" value="Genomic_DNA"/>
</dbReference>
<dbReference type="Proteomes" id="UP000799118">
    <property type="component" value="Unassembled WGS sequence"/>
</dbReference>
<keyword evidence="2" id="KW-1185">Reference proteome</keyword>
<dbReference type="SUPFAM" id="SSF52047">
    <property type="entry name" value="RNI-like"/>
    <property type="match status" value="1"/>
</dbReference>
<accession>A0A6A4GUV2</accession>
<proteinExistence type="predicted"/>
<sequence length="157" mass="17350">MFILLPAVAKREFSAFISRSSCNITKLSLQGISISHVDLISALRLILSLKELSISNSKVSEHYNPITPEFITSLHTSGQSELNIFRLPLVPKLCVLSLEFEGTAFDDAMFIDMISSRWLPDPEYATLHWCRLPAISSVKVPVANSGRDSLQTSTVLG</sequence>
<reference evidence="1" key="1">
    <citation type="journal article" date="2019" name="Environ. Microbiol.">
        <title>Fungal ecological strategies reflected in gene transcription - a case study of two litter decomposers.</title>
        <authorList>
            <person name="Barbi F."/>
            <person name="Kohler A."/>
            <person name="Barry K."/>
            <person name="Baskaran P."/>
            <person name="Daum C."/>
            <person name="Fauchery L."/>
            <person name="Ihrmark K."/>
            <person name="Kuo A."/>
            <person name="LaButti K."/>
            <person name="Lipzen A."/>
            <person name="Morin E."/>
            <person name="Grigoriev I.V."/>
            <person name="Henrissat B."/>
            <person name="Lindahl B."/>
            <person name="Martin F."/>
        </authorList>
    </citation>
    <scope>NUCLEOTIDE SEQUENCE</scope>
    <source>
        <strain evidence="1">JB14</strain>
    </source>
</reference>
<evidence type="ECO:0000313" key="2">
    <source>
        <dbReference type="Proteomes" id="UP000799118"/>
    </source>
</evidence>
<name>A0A6A4GUV2_9AGAR</name>
<evidence type="ECO:0000313" key="1">
    <source>
        <dbReference type="EMBL" id="KAE9389609.1"/>
    </source>
</evidence>
<organism evidence="1 2">
    <name type="scientific">Gymnopus androsaceus JB14</name>
    <dbReference type="NCBI Taxonomy" id="1447944"/>
    <lineage>
        <taxon>Eukaryota</taxon>
        <taxon>Fungi</taxon>
        <taxon>Dikarya</taxon>
        <taxon>Basidiomycota</taxon>
        <taxon>Agaricomycotina</taxon>
        <taxon>Agaricomycetes</taxon>
        <taxon>Agaricomycetidae</taxon>
        <taxon>Agaricales</taxon>
        <taxon>Marasmiineae</taxon>
        <taxon>Omphalotaceae</taxon>
        <taxon>Gymnopus</taxon>
    </lineage>
</organism>
<evidence type="ECO:0008006" key="3">
    <source>
        <dbReference type="Google" id="ProtNLM"/>
    </source>
</evidence>
<dbReference type="AlphaFoldDB" id="A0A6A4GUV2"/>